<dbReference type="InterPro" id="IPR001128">
    <property type="entry name" value="Cyt_P450"/>
</dbReference>
<keyword evidence="2 7" id="KW-0349">Heme</keyword>
<evidence type="ECO:0000256" key="3">
    <source>
        <dbReference type="ARBA" id="ARBA00022723"/>
    </source>
</evidence>
<protein>
    <submittedName>
        <fullName evidence="10">Cytochrome P450</fullName>
    </submittedName>
</protein>
<feature type="compositionally biased region" description="Basic residues" evidence="9">
    <location>
        <begin position="29"/>
        <end position="39"/>
    </location>
</feature>
<dbReference type="InterPro" id="IPR002401">
    <property type="entry name" value="Cyt_P450_E_grp-I"/>
</dbReference>
<dbReference type="PANTHER" id="PTHR24291">
    <property type="entry name" value="CYTOCHROME P450 FAMILY 4"/>
    <property type="match status" value="1"/>
</dbReference>
<dbReference type="CDD" id="cd11049">
    <property type="entry name" value="CYP170A1-like"/>
    <property type="match status" value="1"/>
</dbReference>
<keyword evidence="6 8" id="KW-0503">Monooxygenase</keyword>
<dbReference type="InterPro" id="IPR050196">
    <property type="entry name" value="Cytochrome_P450_Monoox"/>
</dbReference>
<feature type="binding site" description="axial binding residue" evidence="7">
    <location>
        <position position="517"/>
    </location>
    <ligand>
        <name>heme</name>
        <dbReference type="ChEBI" id="CHEBI:30413"/>
    </ligand>
    <ligandPart>
        <name>Fe</name>
        <dbReference type="ChEBI" id="CHEBI:18248"/>
    </ligandPart>
</feature>
<evidence type="ECO:0000313" key="10">
    <source>
        <dbReference type="EMBL" id="TLQ39355.1"/>
    </source>
</evidence>
<feature type="compositionally biased region" description="Basic and acidic residues" evidence="9">
    <location>
        <begin position="91"/>
        <end position="114"/>
    </location>
</feature>
<keyword evidence="11" id="KW-1185">Reference proteome</keyword>
<organism evidence="10 11">
    <name type="scientific">Streptomyces marianii</name>
    <dbReference type="NCBI Taxonomy" id="1817406"/>
    <lineage>
        <taxon>Bacteria</taxon>
        <taxon>Bacillati</taxon>
        <taxon>Actinomycetota</taxon>
        <taxon>Actinomycetes</taxon>
        <taxon>Kitasatosporales</taxon>
        <taxon>Streptomycetaceae</taxon>
        <taxon>Streptomyces</taxon>
    </lineage>
</organism>
<dbReference type="GO" id="GO:0020037">
    <property type="term" value="F:heme binding"/>
    <property type="evidence" value="ECO:0007669"/>
    <property type="project" value="InterPro"/>
</dbReference>
<dbReference type="Proteomes" id="UP000305921">
    <property type="component" value="Unassembled WGS sequence"/>
</dbReference>
<dbReference type="Gene3D" id="1.10.630.10">
    <property type="entry name" value="Cytochrome P450"/>
    <property type="match status" value="1"/>
</dbReference>
<dbReference type="PRINTS" id="PR00463">
    <property type="entry name" value="EP450I"/>
</dbReference>
<dbReference type="OrthoDB" id="4746309at2"/>
<accession>A0A5R9DTA4</accession>
<evidence type="ECO:0000256" key="2">
    <source>
        <dbReference type="ARBA" id="ARBA00022617"/>
    </source>
</evidence>
<dbReference type="PANTHER" id="PTHR24291:SF50">
    <property type="entry name" value="BIFUNCTIONAL ALBAFLAVENONE MONOOXYGENASE_TERPENE SYNTHASE"/>
    <property type="match status" value="1"/>
</dbReference>
<keyword evidence="5 7" id="KW-0408">Iron</keyword>
<evidence type="ECO:0000256" key="9">
    <source>
        <dbReference type="SAM" id="MobiDB-lite"/>
    </source>
</evidence>
<feature type="compositionally biased region" description="Pro residues" evidence="9">
    <location>
        <begin position="1"/>
        <end position="15"/>
    </location>
</feature>
<dbReference type="PROSITE" id="PS00086">
    <property type="entry name" value="CYTOCHROME_P450"/>
    <property type="match status" value="1"/>
</dbReference>
<dbReference type="EMBL" id="VAWE01000002">
    <property type="protein sequence ID" value="TLQ39355.1"/>
    <property type="molecule type" value="Genomic_DNA"/>
</dbReference>
<reference evidence="10 11" key="1">
    <citation type="submission" date="2019-05" db="EMBL/GenBank/DDBJ databases">
        <title>Streptomyces marianii sp. nov., a novel marine actinomycete from southern coast of India.</title>
        <authorList>
            <person name="Iniyan A.M."/>
            <person name="Wink J."/>
            <person name="Ramprasad E."/>
            <person name="Ramana C.V."/>
            <person name="Bunk B."/>
            <person name="Sproer C."/>
            <person name="Joseph F.-J.R.S."/>
            <person name="Vincent S.G.P."/>
        </authorList>
    </citation>
    <scope>NUCLEOTIDE SEQUENCE [LARGE SCALE GENOMIC DNA]</scope>
    <source>
        <strain evidence="10 11">ICN19</strain>
    </source>
</reference>
<comment type="caution">
    <text evidence="10">The sequence shown here is derived from an EMBL/GenBank/DDBJ whole genome shotgun (WGS) entry which is preliminary data.</text>
</comment>
<keyword evidence="3 7" id="KW-0479">Metal-binding</keyword>
<evidence type="ECO:0000256" key="6">
    <source>
        <dbReference type="ARBA" id="ARBA00023033"/>
    </source>
</evidence>
<dbReference type="InterPro" id="IPR017972">
    <property type="entry name" value="Cyt_P450_CS"/>
</dbReference>
<gene>
    <name evidence="10" type="ORF">FEF34_38900</name>
</gene>
<dbReference type="AlphaFoldDB" id="A0A5R9DTA4"/>
<comment type="similarity">
    <text evidence="1 8">Belongs to the cytochrome P450 family.</text>
</comment>
<evidence type="ECO:0000256" key="1">
    <source>
        <dbReference type="ARBA" id="ARBA00010617"/>
    </source>
</evidence>
<feature type="compositionally biased region" description="Basic and acidic residues" evidence="9">
    <location>
        <begin position="41"/>
        <end position="53"/>
    </location>
</feature>
<dbReference type="InterPro" id="IPR036396">
    <property type="entry name" value="Cyt_P450_sf"/>
</dbReference>
<evidence type="ECO:0000256" key="5">
    <source>
        <dbReference type="ARBA" id="ARBA00023004"/>
    </source>
</evidence>
<dbReference type="GO" id="GO:0005506">
    <property type="term" value="F:iron ion binding"/>
    <property type="evidence" value="ECO:0007669"/>
    <property type="project" value="InterPro"/>
</dbReference>
<sequence length="577" mass="63763">MRSSPPRPPRTGHPPSHPDGRRPGPGQPARRRNLGRLGRHGGGDRVRGADPPRRSRRRHPARVAHSAPARRERPRRPWQPRPAPGAVARQDALRPHRDDPGRDPCRPRTADPARPRTAHGRSGLVTADHRLAPIAPGRRPLIGHALPLLRDRLGLLQQLRAHGPIVRIMLGPKSVTVVNSPELIHQMLTAQSGHFTKGLLFEKLRLFGKDALPVAEGPGHLARRRMMQPAFHRERVTGYVRTMRDTTAFAIGAWSEGGELDLKTEMQLMAQNIVMRAAFSAAPAPHTARAILTSVDTLFKAALRRALVPLPLLDRLPTRHNRRLARAGSTLHHAVAGIITDHLTRPDDYDDVVSMLLDARDETGAPLPDDEILSEVTGLLAAGSETTAVVMAWLFHEIGRQSDLEARLHTEVDTVLAGQELTADHLPRLTFTRALVQETLRLYSPGWLVTRQATAAVRLGDFTLPAGTDVVWSPYTLHRDPGLYPDPLRFDPDRWLPDRPQPPKNAFIPFGAGKRQCLGDAFAWTEMTIITALIASRWRLRPAPGIRPVPVGAITVHPSVLRMRTEARQSGTAREAA</sequence>
<dbReference type="GO" id="GO:0004497">
    <property type="term" value="F:monooxygenase activity"/>
    <property type="evidence" value="ECO:0007669"/>
    <property type="project" value="UniProtKB-KW"/>
</dbReference>
<dbReference type="PRINTS" id="PR00385">
    <property type="entry name" value="P450"/>
</dbReference>
<dbReference type="GO" id="GO:0016705">
    <property type="term" value="F:oxidoreductase activity, acting on paired donors, with incorporation or reduction of molecular oxygen"/>
    <property type="evidence" value="ECO:0007669"/>
    <property type="project" value="InterPro"/>
</dbReference>
<name>A0A5R9DTA4_9ACTN</name>
<evidence type="ECO:0000256" key="7">
    <source>
        <dbReference type="PIRSR" id="PIRSR602401-1"/>
    </source>
</evidence>
<feature type="region of interest" description="Disordered" evidence="9">
    <location>
        <begin position="1"/>
        <end position="124"/>
    </location>
</feature>
<dbReference type="Pfam" id="PF00067">
    <property type="entry name" value="p450"/>
    <property type="match status" value="1"/>
</dbReference>
<evidence type="ECO:0000256" key="4">
    <source>
        <dbReference type="ARBA" id="ARBA00023002"/>
    </source>
</evidence>
<evidence type="ECO:0000256" key="8">
    <source>
        <dbReference type="RuleBase" id="RU000461"/>
    </source>
</evidence>
<proteinExistence type="inferred from homology"/>
<dbReference type="SUPFAM" id="SSF48264">
    <property type="entry name" value="Cytochrome P450"/>
    <property type="match status" value="1"/>
</dbReference>
<evidence type="ECO:0000313" key="11">
    <source>
        <dbReference type="Proteomes" id="UP000305921"/>
    </source>
</evidence>
<comment type="cofactor">
    <cofactor evidence="7">
        <name>heme</name>
        <dbReference type="ChEBI" id="CHEBI:30413"/>
    </cofactor>
</comment>
<keyword evidence="4 8" id="KW-0560">Oxidoreductase</keyword>